<feature type="transmembrane region" description="Helical" evidence="1">
    <location>
        <begin position="12"/>
        <end position="30"/>
    </location>
</feature>
<keyword evidence="1" id="KW-0472">Membrane</keyword>
<evidence type="ECO:0000313" key="3">
    <source>
        <dbReference type="Proteomes" id="UP001549167"/>
    </source>
</evidence>
<keyword evidence="1" id="KW-0812">Transmembrane</keyword>
<organism evidence="2 3">
    <name type="scientific">Alkalibacillus flavidus</name>
    <dbReference type="NCBI Taxonomy" id="546021"/>
    <lineage>
        <taxon>Bacteria</taxon>
        <taxon>Bacillati</taxon>
        <taxon>Bacillota</taxon>
        <taxon>Bacilli</taxon>
        <taxon>Bacillales</taxon>
        <taxon>Bacillaceae</taxon>
        <taxon>Alkalibacillus</taxon>
    </lineage>
</organism>
<protein>
    <submittedName>
        <fullName evidence="2">Uncharacterized protein</fullName>
    </submittedName>
</protein>
<keyword evidence="1" id="KW-1133">Transmembrane helix</keyword>
<gene>
    <name evidence="2" type="ORF">ABID56_000904</name>
</gene>
<sequence length="36" mass="4272">MEEYGISLGTYFWLFVPMLLVVVLSFISWMKGRDRS</sequence>
<comment type="caution">
    <text evidence="2">The sequence shown here is derived from an EMBL/GenBank/DDBJ whole genome shotgun (WGS) entry which is preliminary data.</text>
</comment>
<dbReference type="EMBL" id="JBEPMX010000003">
    <property type="protein sequence ID" value="MET3682814.1"/>
    <property type="molecule type" value="Genomic_DNA"/>
</dbReference>
<evidence type="ECO:0000313" key="2">
    <source>
        <dbReference type="EMBL" id="MET3682814.1"/>
    </source>
</evidence>
<keyword evidence="3" id="KW-1185">Reference proteome</keyword>
<dbReference type="Proteomes" id="UP001549167">
    <property type="component" value="Unassembled WGS sequence"/>
</dbReference>
<proteinExistence type="predicted"/>
<evidence type="ECO:0000256" key="1">
    <source>
        <dbReference type="SAM" id="Phobius"/>
    </source>
</evidence>
<name>A0ABV2KTB2_9BACI</name>
<accession>A0ABV2KTB2</accession>
<reference evidence="2 3" key="1">
    <citation type="submission" date="2024-06" db="EMBL/GenBank/DDBJ databases">
        <title>Genomic Encyclopedia of Type Strains, Phase IV (KMG-IV): sequencing the most valuable type-strain genomes for metagenomic binning, comparative biology and taxonomic classification.</title>
        <authorList>
            <person name="Goeker M."/>
        </authorList>
    </citation>
    <scope>NUCLEOTIDE SEQUENCE [LARGE SCALE GENOMIC DNA]</scope>
    <source>
        <strain evidence="2 3">DSM 23520</strain>
    </source>
</reference>